<evidence type="ECO:0000256" key="2">
    <source>
        <dbReference type="ARBA" id="ARBA00023242"/>
    </source>
</evidence>
<feature type="domain" description="Zn(2)-C6 fungal-type" evidence="4">
    <location>
        <begin position="7"/>
        <end position="38"/>
    </location>
</feature>
<dbReference type="InParanoid" id="A0A2T3B2D8"/>
<evidence type="ECO:0000259" key="4">
    <source>
        <dbReference type="PROSITE" id="PS50048"/>
    </source>
</evidence>
<dbReference type="PROSITE" id="PS00463">
    <property type="entry name" value="ZN2_CY6_FUNGAL_1"/>
    <property type="match status" value="1"/>
</dbReference>
<dbReference type="AlphaFoldDB" id="A0A2T3B2D8"/>
<evidence type="ECO:0000313" key="5">
    <source>
        <dbReference type="EMBL" id="PSS18718.1"/>
    </source>
</evidence>
<feature type="region of interest" description="Disordered" evidence="3">
    <location>
        <begin position="664"/>
        <end position="693"/>
    </location>
</feature>
<dbReference type="InterPro" id="IPR001138">
    <property type="entry name" value="Zn2Cys6_DnaBD"/>
</dbReference>
<dbReference type="PANTHER" id="PTHR31001:SF90">
    <property type="entry name" value="CENTROMERE DNA-BINDING PROTEIN COMPLEX CBF3 SUBUNIT B"/>
    <property type="match status" value="1"/>
</dbReference>
<dbReference type="GeneID" id="36573126"/>
<name>A0A2T3B2D8_AMORE</name>
<dbReference type="PANTHER" id="PTHR31001">
    <property type="entry name" value="UNCHARACTERIZED TRANSCRIPTIONAL REGULATORY PROTEIN"/>
    <property type="match status" value="1"/>
</dbReference>
<accession>A0A2T3B2D8</accession>
<dbReference type="GO" id="GO:0008270">
    <property type="term" value="F:zinc ion binding"/>
    <property type="evidence" value="ECO:0007669"/>
    <property type="project" value="InterPro"/>
</dbReference>
<dbReference type="Pfam" id="PF00172">
    <property type="entry name" value="Zn_clus"/>
    <property type="match status" value="1"/>
</dbReference>
<dbReference type="RefSeq" id="XP_024721070.1">
    <property type="nucleotide sequence ID" value="XM_024865045.1"/>
</dbReference>
<evidence type="ECO:0000256" key="1">
    <source>
        <dbReference type="ARBA" id="ARBA00004123"/>
    </source>
</evidence>
<feature type="compositionally biased region" description="Low complexity" evidence="3">
    <location>
        <begin position="50"/>
        <end position="67"/>
    </location>
</feature>
<comment type="subcellular location">
    <subcellularLocation>
        <location evidence="1">Nucleus</location>
    </subcellularLocation>
</comment>
<dbReference type="InterPro" id="IPR050613">
    <property type="entry name" value="Sec_Metabolite_Reg"/>
</dbReference>
<organism evidence="5 6">
    <name type="scientific">Amorphotheca resinae ATCC 22711</name>
    <dbReference type="NCBI Taxonomy" id="857342"/>
    <lineage>
        <taxon>Eukaryota</taxon>
        <taxon>Fungi</taxon>
        <taxon>Dikarya</taxon>
        <taxon>Ascomycota</taxon>
        <taxon>Pezizomycotina</taxon>
        <taxon>Leotiomycetes</taxon>
        <taxon>Helotiales</taxon>
        <taxon>Amorphothecaceae</taxon>
        <taxon>Amorphotheca</taxon>
    </lineage>
</organism>
<dbReference type="PROSITE" id="PS50048">
    <property type="entry name" value="ZN2_CY6_FUNGAL_2"/>
    <property type="match status" value="1"/>
</dbReference>
<dbReference type="GO" id="GO:0005634">
    <property type="term" value="C:nucleus"/>
    <property type="evidence" value="ECO:0007669"/>
    <property type="project" value="UniProtKB-SubCell"/>
</dbReference>
<dbReference type="SMART" id="SM00066">
    <property type="entry name" value="GAL4"/>
    <property type="match status" value="1"/>
</dbReference>
<keyword evidence="6" id="KW-1185">Reference proteome</keyword>
<keyword evidence="2" id="KW-0539">Nucleus</keyword>
<feature type="region of interest" description="Disordered" evidence="3">
    <location>
        <begin position="106"/>
        <end position="168"/>
    </location>
</feature>
<feature type="compositionally biased region" description="Polar residues" evidence="3">
    <location>
        <begin position="156"/>
        <end position="165"/>
    </location>
</feature>
<evidence type="ECO:0000313" key="6">
    <source>
        <dbReference type="Proteomes" id="UP000241818"/>
    </source>
</evidence>
<dbReference type="Proteomes" id="UP000241818">
    <property type="component" value="Unassembled WGS sequence"/>
</dbReference>
<sequence length="820" mass="91601">MSRRPQTCADCARRKIKCDKVIPCNNCTKRGAAHLCRRADVSQSIARNTPGLSSPPGISGSPGFPNPLVSRRAAPEVESPINERILELVTTLSERVQRLEAGLDRLEPRKRPATNEAVDNQEGFHSTSSVRPVKQARFTEGFSGIQSDDAIHPENDGSSGQNSSDAEAEDAATVLEFLAWGRLKDSNLTSGVRDSAGTHDSITYPDKDIIQTTQAWGTSPSSVSGGHLIMEPLQISQIQEMLPSQAQVIMLFEYHANWLLFMHCSFHVQSFRRELDQFYSNDKGVISVTSVGLQWTALLFAIICGSMTCAKSAEVVRWGFHQDDQGMLAKQWYQCSIECLNNARYQQNHSLYSVQTIASSTICAHILGFSNSQSVLLASAVRIAQALGLHRLTRTKRGSYESDGENSSDVVQKELGRRIWHQLAVQDWFSVPFSETYCVNPLHFTTKLPLNCDEDTMEPIPLSKPSVTSYGNFLFKIAALMPVLQDRSSQAPTLNAKYEQVLHCDKLMRELVLTQLPPCLNSQTPLDPSWPPWVSVARRCLTITSAHKIIMIHRRFLGFSFHDKRFEFTRRTCLAAAKTIINELGELEGLPAEAPTLWTTQAFSVASAIILSLDNFNRHQSGREYAEHRQLVRQTIEALSESVSVSSIASRGIRLLEELLAEEQKVHSQPPDTSHQKGKHRQNDNSNISKSNERSLNVAAFVRKFCQSDRPPPGNSPIALSHMPLWLQQENSSQPHSAHQQMNEDRYIANRESSLYTDFHPNAVQPSYDMLDPGYQMPSTGRRPPEGFAHVYGQNIGEPFDIRTVTWFDDLLGLAPSHSI</sequence>
<protein>
    <recommendedName>
        <fullName evidence="4">Zn(2)-C6 fungal-type domain-containing protein</fullName>
    </recommendedName>
</protein>
<dbReference type="InterPro" id="IPR036864">
    <property type="entry name" value="Zn2-C6_fun-type_DNA-bd_sf"/>
</dbReference>
<gene>
    <name evidence="5" type="ORF">M430DRAFT_243050</name>
</gene>
<dbReference type="SUPFAM" id="SSF57701">
    <property type="entry name" value="Zn2/Cys6 DNA-binding domain"/>
    <property type="match status" value="1"/>
</dbReference>
<proteinExistence type="predicted"/>
<dbReference type="STRING" id="857342.A0A2T3B2D8"/>
<dbReference type="CDD" id="cd12148">
    <property type="entry name" value="fungal_TF_MHR"/>
    <property type="match status" value="1"/>
</dbReference>
<evidence type="ECO:0000256" key="3">
    <source>
        <dbReference type="SAM" id="MobiDB-lite"/>
    </source>
</evidence>
<reference evidence="5 6" key="1">
    <citation type="journal article" date="2018" name="New Phytol.">
        <title>Comparative genomics and transcriptomics depict ericoid mycorrhizal fungi as versatile saprotrophs and plant mutualists.</title>
        <authorList>
            <person name="Martino E."/>
            <person name="Morin E."/>
            <person name="Grelet G.A."/>
            <person name="Kuo A."/>
            <person name="Kohler A."/>
            <person name="Daghino S."/>
            <person name="Barry K.W."/>
            <person name="Cichocki N."/>
            <person name="Clum A."/>
            <person name="Dockter R.B."/>
            <person name="Hainaut M."/>
            <person name="Kuo R.C."/>
            <person name="LaButti K."/>
            <person name="Lindahl B.D."/>
            <person name="Lindquist E.A."/>
            <person name="Lipzen A."/>
            <person name="Khouja H.R."/>
            <person name="Magnuson J."/>
            <person name="Murat C."/>
            <person name="Ohm R.A."/>
            <person name="Singer S.W."/>
            <person name="Spatafora J.W."/>
            <person name="Wang M."/>
            <person name="Veneault-Fourrey C."/>
            <person name="Henrissat B."/>
            <person name="Grigoriev I.V."/>
            <person name="Martin F.M."/>
            <person name="Perotto S."/>
        </authorList>
    </citation>
    <scope>NUCLEOTIDE SEQUENCE [LARGE SCALE GENOMIC DNA]</scope>
    <source>
        <strain evidence="5 6">ATCC 22711</strain>
    </source>
</reference>
<dbReference type="OrthoDB" id="410267at2759"/>
<feature type="region of interest" description="Disordered" evidence="3">
    <location>
        <begin position="47"/>
        <end position="70"/>
    </location>
</feature>
<dbReference type="Gene3D" id="4.10.240.10">
    <property type="entry name" value="Zn(2)-C6 fungal-type DNA-binding domain"/>
    <property type="match status" value="1"/>
</dbReference>
<dbReference type="GO" id="GO:0000981">
    <property type="term" value="F:DNA-binding transcription factor activity, RNA polymerase II-specific"/>
    <property type="evidence" value="ECO:0007669"/>
    <property type="project" value="InterPro"/>
</dbReference>
<dbReference type="EMBL" id="KZ679011">
    <property type="protein sequence ID" value="PSS18718.1"/>
    <property type="molecule type" value="Genomic_DNA"/>
</dbReference>
<dbReference type="CDD" id="cd00067">
    <property type="entry name" value="GAL4"/>
    <property type="match status" value="1"/>
</dbReference>